<organism evidence="3 4">
    <name type="scientific">Anisodus acutangulus</name>
    <dbReference type="NCBI Taxonomy" id="402998"/>
    <lineage>
        <taxon>Eukaryota</taxon>
        <taxon>Viridiplantae</taxon>
        <taxon>Streptophyta</taxon>
        <taxon>Embryophyta</taxon>
        <taxon>Tracheophyta</taxon>
        <taxon>Spermatophyta</taxon>
        <taxon>Magnoliopsida</taxon>
        <taxon>eudicotyledons</taxon>
        <taxon>Gunneridae</taxon>
        <taxon>Pentapetalae</taxon>
        <taxon>asterids</taxon>
        <taxon>lamiids</taxon>
        <taxon>Solanales</taxon>
        <taxon>Solanaceae</taxon>
        <taxon>Solanoideae</taxon>
        <taxon>Hyoscyameae</taxon>
        <taxon>Anisodus</taxon>
    </lineage>
</organism>
<keyword evidence="4" id="KW-1185">Reference proteome</keyword>
<evidence type="ECO:0000256" key="1">
    <source>
        <dbReference type="ARBA" id="ARBA00057036"/>
    </source>
</evidence>
<comment type="caution">
    <text evidence="3">The sequence shown here is derived from an EMBL/GenBank/DDBJ whole genome shotgun (WGS) entry which is preliminary data.</text>
</comment>
<dbReference type="AlphaFoldDB" id="A0A9Q1MU20"/>
<feature type="domain" description="FAD/NAD(P)-binding" evidence="2">
    <location>
        <begin position="16"/>
        <end position="291"/>
    </location>
</feature>
<dbReference type="Proteomes" id="UP001152561">
    <property type="component" value="Unassembled WGS sequence"/>
</dbReference>
<dbReference type="GO" id="GO:0004174">
    <property type="term" value="F:electron-transferring-flavoprotein dehydrogenase activity"/>
    <property type="evidence" value="ECO:0007669"/>
    <property type="project" value="TreeGrafter"/>
</dbReference>
<reference evidence="4" key="1">
    <citation type="journal article" date="2023" name="Proc. Natl. Acad. Sci. U.S.A.">
        <title>Genomic and structural basis for evolution of tropane alkaloid biosynthesis.</title>
        <authorList>
            <person name="Wanga Y.-J."/>
            <person name="Taina T."/>
            <person name="Yua J.-Y."/>
            <person name="Lia J."/>
            <person name="Xua B."/>
            <person name="Chenc J."/>
            <person name="D'Auriad J.C."/>
            <person name="Huanga J.-P."/>
            <person name="Huanga S.-X."/>
        </authorList>
    </citation>
    <scope>NUCLEOTIDE SEQUENCE [LARGE SCALE GENOMIC DNA]</scope>
    <source>
        <strain evidence="4">cv. KIB-2019</strain>
    </source>
</reference>
<gene>
    <name evidence="3" type="ORF">K7X08_027876</name>
</gene>
<dbReference type="EMBL" id="JAJAGQ010000003">
    <property type="protein sequence ID" value="KAJ8568343.1"/>
    <property type="molecule type" value="Genomic_DNA"/>
</dbReference>
<name>A0A9Q1MU20_9SOLA</name>
<dbReference type="InterPro" id="IPR023753">
    <property type="entry name" value="FAD/NAD-binding_dom"/>
</dbReference>
<evidence type="ECO:0000313" key="4">
    <source>
        <dbReference type="Proteomes" id="UP001152561"/>
    </source>
</evidence>
<dbReference type="Pfam" id="PF07992">
    <property type="entry name" value="Pyr_redox_2"/>
    <property type="match status" value="1"/>
</dbReference>
<accession>A0A9Q1MU20</accession>
<dbReference type="InterPro" id="IPR036188">
    <property type="entry name" value="FAD/NAD-bd_sf"/>
</dbReference>
<dbReference type="PANTHER" id="PTHR43735">
    <property type="entry name" value="APOPTOSIS-INDUCING FACTOR 1"/>
    <property type="match status" value="1"/>
</dbReference>
<dbReference type="OrthoDB" id="202203at2759"/>
<proteinExistence type="predicted"/>
<evidence type="ECO:0000259" key="2">
    <source>
        <dbReference type="Pfam" id="PF07992"/>
    </source>
</evidence>
<sequence>MGMENPPEWAGGRGRRVVVIGGGVAGSLVAKSLQFDADLTLIDPKDYFEIPWASLRATVEPSFAERSLIHHKDYLANGRFVVSEVTNINHKEVLTADGHQFAYDYLVVATGHYDLLPVTRNGRMEEYQTENEKIKAADSILIVGGGPTGVELAAEIAVDFPQKKVTLVHDGSRLLEFIGPKASDKTLEWLKSKNVEVKLMQSVDLSNTSDGSSTYFTSSGETIKADCHFLCTGKPPGSVWLRETYLKDRIDNFGRLKVDENLRVKGHRNIFAVGDITDIKELKQGYSAQKHALVAAKNLKLLMSGKESKLATYEPRSSPKIIVSLGRQDAVAQFSFTTVIGLVPGMIKSKDLYVLGSQWAAFGKGYYKHAEKINEKFADWELRGVPAGPDPLHHNGVSPKKPRTP</sequence>
<dbReference type="GO" id="GO:0050660">
    <property type="term" value="F:flavin adenine dinucleotide binding"/>
    <property type="evidence" value="ECO:0007669"/>
    <property type="project" value="TreeGrafter"/>
</dbReference>
<evidence type="ECO:0000313" key="3">
    <source>
        <dbReference type="EMBL" id="KAJ8568343.1"/>
    </source>
</evidence>
<comment type="function">
    <text evidence="1">Putative FAD-dependent oxidoreductase.</text>
</comment>
<protein>
    <recommendedName>
        <fullName evidence="2">FAD/NAD(P)-binding domain-containing protein</fullName>
    </recommendedName>
</protein>
<dbReference type="GO" id="GO:0005737">
    <property type="term" value="C:cytoplasm"/>
    <property type="evidence" value="ECO:0007669"/>
    <property type="project" value="TreeGrafter"/>
</dbReference>
<dbReference type="SUPFAM" id="SSF51905">
    <property type="entry name" value="FAD/NAD(P)-binding domain"/>
    <property type="match status" value="1"/>
</dbReference>
<dbReference type="FunFam" id="3.50.50.100:FF:000006">
    <property type="entry name" value="apoptosis-inducing factor 2"/>
    <property type="match status" value="1"/>
</dbReference>
<dbReference type="PRINTS" id="PR00368">
    <property type="entry name" value="FADPNR"/>
</dbReference>
<dbReference type="Gene3D" id="3.50.50.100">
    <property type="match status" value="1"/>
</dbReference>
<dbReference type="PANTHER" id="PTHR43735:SF26">
    <property type="entry name" value="APOPTOSIS-INDUCING FACTOR HOMOLOG B-LIKE"/>
    <property type="match status" value="1"/>
</dbReference>